<organism evidence="2 3">
    <name type="scientific">Colocasia esculenta</name>
    <name type="common">Wild taro</name>
    <name type="synonym">Arum esculentum</name>
    <dbReference type="NCBI Taxonomy" id="4460"/>
    <lineage>
        <taxon>Eukaryota</taxon>
        <taxon>Viridiplantae</taxon>
        <taxon>Streptophyta</taxon>
        <taxon>Embryophyta</taxon>
        <taxon>Tracheophyta</taxon>
        <taxon>Spermatophyta</taxon>
        <taxon>Magnoliopsida</taxon>
        <taxon>Liliopsida</taxon>
        <taxon>Araceae</taxon>
        <taxon>Aroideae</taxon>
        <taxon>Colocasieae</taxon>
        <taxon>Colocasia</taxon>
    </lineage>
</organism>
<dbReference type="Proteomes" id="UP000652761">
    <property type="component" value="Unassembled WGS sequence"/>
</dbReference>
<evidence type="ECO:0000256" key="1">
    <source>
        <dbReference type="SAM" id="MobiDB-lite"/>
    </source>
</evidence>
<evidence type="ECO:0000313" key="3">
    <source>
        <dbReference type="Proteomes" id="UP000652761"/>
    </source>
</evidence>
<proteinExistence type="predicted"/>
<keyword evidence="3" id="KW-1185">Reference proteome</keyword>
<reference evidence="2" key="1">
    <citation type="submission" date="2017-07" db="EMBL/GenBank/DDBJ databases">
        <title>Taro Niue Genome Assembly and Annotation.</title>
        <authorList>
            <person name="Atibalentja N."/>
            <person name="Keating K."/>
            <person name="Fields C.J."/>
        </authorList>
    </citation>
    <scope>NUCLEOTIDE SEQUENCE</scope>
    <source>
        <strain evidence="2">Niue_2</strain>
        <tissue evidence="2">Leaf</tissue>
    </source>
</reference>
<feature type="compositionally biased region" description="Basic and acidic residues" evidence="1">
    <location>
        <begin position="185"/>
        <end position="195"/>
    </location>
</feature>
<dbReference type="PANTHER" id="PTHR34193:SF1">
    <property type="entry name" value="EXPRESSED PROTEIN"/>
    <property type="match status" value="1"/>
</dbReference>
<name>A0A843WQX1_COLES</name>
<dbReference type="AlphaFoldDB" id="A0A843WQX1"/>
<evidence type="ECO:0000313" key="2">
    <source>
        <dbReference type="EMBL" id="MQM12389.1"/>
    </source>
</evidence>
<accession>A0A843WQX1</accession>
<feature type="region of interest" description="Disordered" evidence="1">
    <location>
        <begin position="117"/>
        <end position="163"/>
    </location>
</feature>
<comment type="caution">
    <text evidence="2">The sequence shown here is derived from an EMBL/GenBank/DDBJ whole genome shotgun (WGS) entry which is preliminary data.</text>
</comment>
<sequence length="241" mass="25972">MLLPHSTDVHPWDLLVSISRPEHLPMAHAAGQKPGTRSSSRRKKKMHAAQALCLPPVLSSSRSATKKPKVAAGITPREISKSREALFSCLRRDLPKSDSELSLTDLVDQEYESAAYSPAPAAKAKGGRRGDQHGAASTKGREKERVRRSSSSSSGSGSSSGRGILLNVYVPTTLAQSPSAGRRSRGSDHGREKMGMDHLHDRDLKPSFGGCWLVLICQKNKDCDEPRCHVLNATGSVLSFG</sequence>
<feature type="compositionally biased region" description="Low complexity" evidence="1">
    <location>
        <begin position="149"/>
        <end position="163"/>
    </location>
</feature>
<feature type="region of interest" description="Disordered" evidence="1">
    <location>
        <begin position="26"/>
        <end position="76"/>
    </location>
</feature>
<feature type="region of interest" description="Disordered" evidence="1">
    <location>
        <begin position="175"/>
        <end position="195"/>
    </location>
</feature>
<protein>
    <submittedName>
        <fullName evidence="2">Uncharacterized protein</fullName>
    </submittedName>
</protein>
<gene>
    <name evidence="2" type="ORF">Taro_045306</name>
</gene>
<dbReference type="EMBL" id="NMUH01005300">
    <property type="protein sequence ID" value="MQM12389.1"/>
    <property type="molecule type" value="Genomic_DNA"/>
</dbReference>
<dbReference type="PANTHER" id="PTHR34193">
    <property type="entry name" value="OS11G0199801 PROTEIN"/>
    <property type="match status" value="1"/>
</dbReference>